<sequence length="332" mass="34274">MNLTRQPARRRLARALAAATLGLLALPGAHAEAPFPSRPVTLVVPFSAGGATDTVGRILAKAMGERLGQSVVVDNKPGAGTELGAAAVARAQPDGHTLLISSNSTFVVNPALKPRLQYSPEASFDAVGFVGAAPLVILAQPGFAASSVKELVAMARSKPGKLSYASFGAGTTSHLAGEMFKVMAGADIVHVPYKGSAPAMADLLGGQVELSIDTVVAALPMLKSGKVKVLATTSPRRTTLLPQVPTVAEAGYPGYEMTPWLAIVGPKGLSPAVQQKLSSTLAAVVADPAIKAQLEQAGIDVKFEPPAAYAQHLARELPLVRAYVRKAQITID</sequence>
<dbReference type="Pfam" id="PF03401">
    <property type="entry name" value="TctC"/>
    <property type="match status" value="1"/>
</dbReference>
<dbReference type="PROSITE" id="PS51318">
    <property type="entry name" value="TAT"/>
    <property type="match status" value="1"/>
</dbReference>
<dbReference type="RefSeq" id="WP_341375159.1">
    <property type="nucleotide sequence ID" value="NZ_JBBUTF010000014.1"/>
</dbReference>
<dbReference type="PANTHER" id="PTHR42928">
    <property type="entry name" value="TRICARBOXYLATE-BINDING PROTEIN"/>
    <property type="match status" value="1"/>
</dbReference>
<dbReference type="Proteomes" id="UP001368500">
    <property type="component" value="Unassembled WGS sequence"/>
</dbReference>
<gene>
    <name evidence="3" type="ORF">AACH11_15535</name>
</gene>
<evidence type="ECO:0000256" key="1">
    <source>
        <dbReference type="ARBA" id="ARBA00006987"/>
    </source>
</evidence>
<evidence type="ECO:0000313" key="4">
    <source>
        <dbReference type="Proteomes" id="UP001368500"/>
    </source>
</evidence>
<comment type="caution">
    <text evidence="3">The sequence shown here is derived from an EMBL/GenBank/DDBJ whole genome shotgun (WGS) entry which is preliminary data.</text>
</comment>
<feature type="chain" id="PRO_5045806140" evidence="2">
    <location>
        <begin position="32"/>
        <end position="332"/>
    </location>
</feature>
<dbReference type="SUPFAM" id="SSF53850">
    <property type="entry name" value="Periplasmic binding protein-like II"/>
    <property type="match status" value="1"/>
</dbReference>
<proteinExistence type="inferred from homology"/>
<keyword evidence="4" id="KW-1185">Reference proteome</keyword>
<dbReference type="Gene3D" id="3.40.190.10">
    <property type="entry name" value="Periplasmic binding protein-like II"/>
    <property type="match status" value="1"/>
</dbReference>
<protein>
    <submittedName>
        <fullName evidence="3">Tripartite tricarboxylate transporter substrate binding protein</fullName>
    </submittedName>
</protein>
<keyword evidence="2" id="KW-0732">Signal</keyword>
<dbReference type="EMBL" id="JBBUTF010000014">
    <property type="protein sequence ID" value="MEK8027376.1"/>
    <property type="molecule type" value="Genomic_DNA"/>
</dbReference>
<organism evidence="3 4">
    <name type="scientific">Pseudaquabacterium rugosum</name>
    <dbReference type="NCBI Taxonomy" id="2984194"/>
    <lineage>
        <taxon>Bacteria</taxon>
        <taxon>Pseudomonadati</taxon>
        <taxon>Pseudomonadota</taxon>
        <taxon>Betaproteobacteria</taxon>
        <taxon>Burkholderiales</taxon>
        <taxon>Sphaerotilaceae</taxon>
        <taxon>Pseudaquabacterium</taxon>
    </lineage>
</organism>
<dbReference type="CDD" id="cd13578">
    <property type="entry name" value="PBP2_Bug27"/>
    <property type="match status" value="1"/>
</dbReference>
<name>A0ABU9BCH9_9BURK</name>
<feature type="signal peptide" evidence="2">
    <location>
        <begin position="1"/>
        <end position="31"/>
    </location>
</feature>
<dbReference type="PIRSF" id="PIRSF017082">
    <property type="entry name" value="YflP"/>
    <property type="match status" value="1"/>
</dbReference>
<comment type="similarity">
    <text evidence="1">Belongs to the UPF0065 (bug) family.</text>
</comment>
<dbReference type="InterPro" id="IPR005064">
    <property type="entry name" value="BUG"/>
</dbReference>
<evidence type="ECO:0000256" key="2">
    <source>
        <dbReference type="SAM" id="SignalP"/>
    </source>
</evidence>
<dbReference type="InterPro" id="IPR042100">
    <property type="entry name" value="Bug_dom1"/>
</dbReference>
<dbReference type="PANTHER" id="PTHR42928:SF5">
    <property type="entry name" value="BLR1237 PROTEIN"/>
    <property type="match status" value="1"/>
</dbReference>
<dbReference type="Gene3D" id="3.40.190.150">
    <property type="entry name" value="Bordetella uptake gene, domain 1"/>
    <property type="match status" value="1"/>
</dbReference>
<accession>A0ABU9BCH9</accession>
<dbReference type="InterPro" id="IPR006311">
    <property type="entry name" value="TAT_signal"/>
</dbReference>
<reference evidence="3 4" key="1">
    <citation type="submission" date="2024-04" db="EMBL/GenBank/DDBJ databases">
        <title>Novel species of the genus Ideonella isolated from streams.</title>
        <authorList>
            <person name="Lu H."/>
        </authorList>
    </citation>
    <scope>NUCLEOTIDE SEQUENCE [LARGE SCALE GENOMIC DNA]</scope>
    <source>
        <strain evidence="3 4">BYS139W</strain>
    </source>
</reference>
<evidence type="ECO:0000313" key="3">
    <source>
        <dbReference type="EMBL" id="MEK8027376.1"/>
    </source>
</evidence>